<dbReference type="SUPFAM" id="SSF53187">
    <property type="entry name" value="Zn-dependent exopeptidases"/>
    <property type="match status" value="1"/>
</dbReference>
<keyword evidence="4" id="KW-1185">Reference proteome</keyword>
<keyword evidence="1" id="KW-0812">Transmembrane</keyword>
<accession>A0A926VAV7</accession>
<keyword evidence="1" id="KW-0472">Membrane</keyword>
<evidence type="ECO:0000313" key="4">
    <source>
        <dbReference type="Proteomes" id="UP000641646"/>
    </source>
</evidence>
<proteinExistence type="predicted"/>
<dbReference type="InterPro" id="IPR007484">
    <property type="entry name" value="Peptidase_M28"/>
</dbReference>
<evidence type="ECO:0000313" key="3">
    <source>
        <dbReference type="EMBL" id="MBD2180437.1"/>
    </source>
</evidence>
<dbReference type="Gene3D" id="3.40.630.10">
    <property type="entry name" value="Zn peptidases"/>
    <property type="match status" value="1"/>
</dbReference>
<dbReference type="Pfam" id="PF04389">
    <property type="entry name" value="Peptidase_M28"/>
    <property type="match status" value="1"/>
</dbReference>
<evidence type="ECO:0000256" key="1">
    <source>
        <dbReference type="SAM" id="Phobius"/>
    </source>
</evidence>
<dbReference type="Proteomes" id="UP000641646">
    <property type="component" value="Unassembled WGS sequence"/>
</dbReference>
<reference evidence="3" key="2">
    <citation type="submission" date="2020-08" db="EMBL/GenBank/DDBJ databases">
        <authorList>
            <person name="Chen M."/>
            <person name="Teng W."/>
            <person name="Zhao L."/>
            <person name="Hu C."/>
            <person name="Zhou Y."/>
            <person name="Han B."/>
            <person name="Song L."/>
            <person name="Shu W."/>
        </authorList>
    </citation>
    <scope>NUCLEOTIDE SEQUENCE</scope>
    <source>
        <strain evidence="3">FACHB-1375</strain>
    </source>
</reference>
<dbReference type="InterPro" id="IPR045175">
    <property type="entry name" value="M28_fam"/>
</dbReference>
<feature type="domain" description="Peptidase M28" evidence="2">
    <location>
        <begin position="113"/>
        <end position="326"/>
    </location>
</feature>
<comment type="caution">
    <text evidence="3">The sequence shown here is derived from an EMBL/GenBank/DDBJ whole genome shotgun (WGS) entry which is preliminary data.</text>
</comment>
<feature type="transmembrane region" description="Helical" evidence="1">
    <location>
        <begin position="12"/>
        <end position="33"/>
    </location>
</feature>
<sequence>MLKINLLSRPALRRLTMLAIILSAIVGWVWFAMIRMPGISYRGQLPSLNQQELKLQKALRQDVQKLVSELQEHNFSSYNNLVAAANFLESSFTNAGYKVKRQQYQFANRKYDNIEVEIPGTKIPDEIVVIGAHYDSVQDSPGANDNGTGAAAVLELARAFAGKKTDRTLRFVEFVNEEPPFFQTPDMGSLVYAKRSQKAGEKIVAMLSLETMGYYSDKAGTQKYPFPLNLVYPSSGNFIAFIGNIKSGDLVRKAIASFRRHVEFPSEGAALPAQIPGVGWSDQWSFWQQGYPGIMVTDTAPYRYPYYHTAQDTPDKIDFEKLARVVAGLESVIADLAILEIDEPVEQTRAEF</sequence>
<keyword evidence="1" id="KW-1133">Transmembrane helix</keyword>
<dbReference type="PANTHER" id="PTHR12147:SF26">
    <property type="entry name" value="PEPTIDASE M28 DOMAIN-CONTAINING PROTEIN"/>
    <property type="match status" value="1"/>
</dbReference>
<gene>
    <name evidence="3" type="ORF">H6G03_04825</name>
</gene>
<dbReference type="AlphaFoldDB" id="A0A926VAV7"/>
<organism evidence="3 4">
    <name type="scientific">Aerosakkonema funiforme FACHB-1375</name>
    <dbReference type="NCBI Taxonomy" id="2949571"/>
    <lineage>
        <taxon>Bacteria</taxon>
        <taxon>Bacillati</taxon>
        <taxon>Cyanobacteriota</taxon>
        <taxon>Cyanophyceae</taxon>
        <taxon>Oscillatoriophycideae</taxon>
        <taxon>Aerosakkonematales</taxon>
        <taxon>Aerosakkonemataceae</taxon>
        <taxon>Aerosakkonema</taxon>
    </lineage>
</organism>
<dbReference type="GO" id="GO:0006508">
    <property type="term" value="P:proteolysis"/>
    <property type="evidence" value="ECO:0007669"/>
    <property type="project" value="InterPro"/>
</dbReference>
<name>A0A926VAV7_9CYAN</name>
<evidence type="ECO:0000259" key="2">
    <source>
        <dbReference type="Pfam" id="PF04389"/>
    </source>
</evidence>
<protein>
    <submittedName>
        <fullName evidence="3">M28 family peptidase</fullName>
    </submittedName>
</protein>
<dbReference type="EMBL" id="JACJPW010000008">
    <property type="protein sequence ID" value="MBD2180437.1"/>
    <property type="molecule type" value="Genomic_DNA"/>
</dbReference>
<dbReference type="PANTHER" id="PTHR12147">
    <property type="entry name" value="METALLOPEPTIDASE M28 FAMILY MEMBER"/>
    <property type="match status" value="1"/>
</dbReference>
<reference evidence="3" key="1">
    <citation type="journal article" date="2015" name="ISME J.">
        <title>Draft Genome Sequence of Streptomyces incarnatus NRRL8089, which Produces the Nucleoside Antibiotic Sinefungin.</title>
        <authorList>
            <person name="Oshima K."/>
            <person name="Hattori M."/>
            <person name="Shimizu H."/>
            <person name="Fukuda K."/>
            <person name="Nemoto M."/>
            <person name="Inagaki K."/>
            <person name="Tamura T."/>
        </authorList>
    </citation>
    <scope>NUCLEOTIDE SEQUENCE</scope>
    <source>
        <strain evidence="3">FACHB-1375</strain>
    </source>
</reference>
<dbReference type="GO" id="GO:0008235">
    <property type="term" value="F:metalloexopeptidase activity"/>
    <property type="evidence" value="ECO:0007669"/>
    <property type="project" value="InterPro"/>
</dbReference>